<comment type="similarity">
    <text evidence="1">Belongs to the peptidase A1 family.</text>
</comment>
<accession>A0AAD5KBA7</accession>
<feature type="signal peptide" evidence="2">
    <location>
        <begin position="1"/>
        <end position="21"/>
    </location>
</feature>
<evidence type="ECO:0000259" key="3">
    <source>
        <dbReference type="PROSITE" id="PS51767"/>
    </source>
</evidence>
<dbReference type="InterPro" id="IPR021109">
    <property type="entry name" value="Peptidase_aspartic_dom_sf"/>
</dbReference>
<dbReference type="PANTHER" id="PTHR47966">
    <property type="entry name" value="BETA-SITE APP-CLEAVING ENZYME, ISOFORM A-RELATED"/>
    <property type="match status" value="1"/>
</dbReference>
<sequence length="387" mass="42880">MRLSLAFIATLALASSSSVIAAPLEERQESPSSTGVLKQINLGYSKDGQYLMPIAVGTPPQSGFNVVFDTGSEVSWVRTKTACPTNCKLTYDTTASKTAFKDGKKKKKVKHDDGRRASLQMYKDTVSYGDWDLRYQNFPIGAASEVKGFEGSAGYLGYGNRDGLHSIISAMEAAYGESEQRTSRAIAIRGIKSAPGGDPQVSLSIGIDENAYTGEMYYFNLPAKASECENQSIYWRTALKGVGLKDKYKCKLLPKSYVKFSTGTNAIKAPPVQADILHLKFGALYNIVNHRYEFKCSKSVPALELKFENYQINVPASLWTEPIDHTDQSEDAKCFSHIHRGSDRFKEWTIGTRVLNEFYQVYDHEMLRVALAHPIEGTSVANITRLI</sequence>
<gene>
    <name evidence="4" type="ORF">BDA99DRAFT_601019</name>
</gene>
<dbReference type="Gene3D" id="2.40.70.10">
    <property type="entry name" value="Acid Proteases"/>
    <property type="match status" value="2"/>
</dbReference>
<feature type="chain" id="PRO_5042012460" evidence="2">
    <location>
        <begin position="22"/>
        <end position="387"/>
    </location>
</feature>
<dbReference type="InterPro" id="IPR033121">
    <property type="entry name" value="PEPTIDASE_A1"/>
</dbReference>
<dbReference type="PROSITE" id="PS51767">
    <property type="entry name" value="PEPTIDASE_A1"/>
    <property type="match status" value="1"/>
</dbReference>
<dbReference type="InterPro" id="IPR001461">
    <property type="entry name" value="Aspartic_peptidase_A1"/>
</dbReference>
<organism evidence="4 5">
    <name type="scientific">Phascolomyces articulosus</name>
    <dbReference type="NCBI Taxonomy" id="60185"/>
    <lineage>
        <taxon>Eukaryota</taxon>
        <taxon>Fungi</taxon>
        <taxon>Fungi incertae sedis</taxon>
        <taxon>Mucoromycota</taxon>
        <taxon>Mucoromycotina</taxon>
        <taxon>Mucoromycetes</taxon>
        <taxon>Mucorales</taxon>
        <taxon>Lichtheimiaceae</taxon>
        <taxon>Phascolomyces</taxon>
    </lineage>
</organism>
<comment type="caution">
    <text evidence="4">The sequence shown here is derived from an EMBL/GenBank/DDBJ whole genome shotgun (WGS) entry which is preliminary data.</text>
</comment>
<evidence type="ECO:0000256" key="2">
    <source>
        <dbReference type="SAM" id="SignalP"/>
    </source>
</evidence>
<keyword evidence="2" id="KW-0732">Signal</keyword>
<reference evidence="4" key="2">
    <citation type="submission" date="2023-02" db="EMBL/GenBank/DDBJ databases">
        <authorList>
            <consortium name="DOE Joint Genome Institute"/>
            <person name="Mondo S.J."/>
            <person name="Chang Y."/>
            <person name="Wang Y."/>
            <person name="Ahrendt S."/>
            <person name="Andreopoulos W."/>
            <person name="Barry K."/>
            <person name="Beard J."/>
            <person name="Benny G.L."/>
            <person name="Blankenship S."/>
            <person name="Bonito G."/>
            <person name="Cuomo C."/>
            <person name="Desiro A."/>
            <person name="Gervers K.A."/>
            <person name="Hundley H."/>
            <person name="Kuo A."/>
            <person name="LaButti K."/>
            <person name="Lang B.F."/>
            <person name="Lipzen A."/>
            <person name="O'Donnell K."/>
            <person name="Pangilinan J."/>
            <person name="Reynolds N."/>
            <person name="Sandor L."/>
            <person name="Smith M.W."/>
            <person name="Tsang A."/>
            <person name="Grigoriev I.V."/>
            <person name="Stajich J.E."/>
            <person name="Spatafora J.W."/>
        </authorList>
    </citation>
    <scope>NUCLEOTIDE SEQUENCE</scope>
    <source>
        <strain evidence="4">RSA 2281</strain>
    </source>
</reference>
<evidence type="ECO:0000313" key="4">
    <source>
        <dbReference type="EMBL" id="KAI9277271.1"/>
    </source>
</evidence>
<dbReference type="AlphaFoldDB" id="A0AAD5KBA7"/>
<evidence type="ECO:0000313" key="5">
    <source>
        <dbReference type="Proteomes" id="UP001209540"/>
    </source>
</evidence>
<dbReference type="GO" id="GO:0006508">
    <property type="term" value="P:proteolysis"/>
    <property type="evidence" value="ECO:0007669"/>
    <property type="project" value="InterPro"/>
</dbReference>
<dbReference type="GO" id="GO:0004190">
    <property type="term" value="F:aspartic-type endopeptidase activity"/>
    <property type="evidence" value="ECO:0007669"/>
    <property type="project" value="InterPro"/>
</dbReference>
<name>A0AAD5KBA7_9FUNG</name>
<dbReference type="Proteomes" id="UP001209540">
    <property type="component" value="Unassembled WGS sequence"/>
</dbReference>
<dbReference type="SUPFAM" id="SSF50630">
    <property type="entry name" value="Acid proteases"/>
    <property type="match status" value="1"/>
</dbReference>
<dbReference type="PRINTS" id="PR00792">
    <property type="entry name" value="PEPSIN"/>
</dbReference>
<dbReference type="CDD" id="cd05471">
    <property type="entry name" value="pepsin_like"/>
    <property type="match status" value="1"/>
</dbReference>
<dbReference type="EMBL" id="JAIXMP010000002">
    <property type="protein sequence ID" value="KAI9277271.1"/>
    <property type="molecule type" value="Genomic_DNA"/>
</dbReference>
<feature type="domain" description="Peptidase A1" evidence="3">
    <location>
        <begin position="50"/>
        <end position="372"/>
    </location>
</feature>
<dbReference type="Pfam" id="PF00026">
    <property type="entry name" value="Asp"/>
    <property type="match status" value="1"/>
</dbReference>
<protein>
    <submittedName>
        <fullName evidence="4">Aspartic peptidase domain-containing protein</fullName>
    </submittedName>
</protein>
<proteinExistence type="inferred from homology"/>
<keyword evidence="5" id="KW-1185">Reference proteome</keyword>
<dbReference type="PANTHER" id="PTHR47966:SF51">
    <property type="entry name" value="BETA-SITE APP-CLEAVING ENZYME, ISOFORM A-RELATED"/>
    <property type="match status" value="1"/>
</dbReference>
<reference evidence="4" key="1">
    <citation type="journal article" date="2022" name="IScience">
        <title>Evolution of zygomycete secretomes and the origins of terrestrial fungal ecologies.</title>
        <authorList>
            <person name="Chang Y."/>
            <person name="Wang Y."/>
            <person name="Mondo S."/>
            <person name="Ahrendt S."/>
            <person name="Andreopoulos W."/>
            <person name="Barry K."/>
            <person name="Beard J."/>
            <person name="Benny G.L."/>
            <person name="Blankenship S."/>
            <person name="Bonito G."/>
            <person name="Cuomo C."/>
            <person name="Desiro A."/>
            <person name="Gervers K.A."/>
            <person name="Hundley H."/>
            <person name="Kuo A."/>
            <person name="LaButti K."/>
            <person name="Lang B.F."/>
            <person name="Lipzen A."/>
            <person name="O'Donnell K."/>
            <person name="Pangilinan J."/>
            <person name="Reynolds N."/>
            <person name="Sandor L."/>
            <person name="Smith M.E."/>
            <person name="Tsang A."/>
            <person name="Grigoriev I.V."/>
            <person name="Stajich J.E."/>
            <person name="Spatafora J.W."/>
        </authorList>
    </citation>
    <scope>NUCLEOTIDE SEQUENCE</scope>
    <source>
        <strain evidence="4">RSA 2281</strain>
    </source>
</reference>
<evidence type="ECO:0000256" key="1">
    <source>
        <dbReference type="ARBA" id="ARBA00007447"/>
    </source>
</evidence>
<dbReference type="InterPro" id="IPR034164">
    <property type="entry name" value="Pepsin-like_dom"/>
</dbReference>